<dbReference type="OrthoDB" id="435038at2759"/>
<dbReference type="EMBL" id="NBSH01000015">
    <property type="protein sequence ID" value="ORX34190.1"/>
    <property type="molecule type" value="Genomic_DNA"/>
</dbReference>
<protein>
    <recommendedName>
        <fullName evidence="3">3-hydroxyisobutyrate dehydrogenase</fullName>
        <ecNumber evidence="3">1.1.1.31</ecNumber>
    </recommendedName>
</protein>
<dbReference type="GeneID" id="33559442"/>
<dbReference type="InterPro" id="IPR036291">
    <property type="entry name" value="NAD(P)-bd_dom_sf"/>
</dbReference>
<proteinExistence type="inferred from homology"/>
<accession>A0A1Y1U828</accession>
<dbReference type="GO" id="GO:0008442">
    <property type="term" value="F:3-hydroxyisobutyrate dehydrogenase activity"/>
    <property type="evidence" value="ECO:0007669"/>
    <property type="project" value="UniProtKB-EC"/>
</dbReference>
<dbReference type="FunFam" id="1.10.1040.10:FF:000006">
    <property type="entry name" value="3-hydroxyisobutyrate dehydrogenase"/>
    <property type="match status" value="1"/>
</dbReference>
<keyword evidence="6" id="KW-0520">NAD</keyword>
<dbReference type="AlphaFoldDB" id="A0A1Y1U828"/>
<evidence type="ECO:0000313" key="11">
    <source>
        <dbReference type="Proteomes" id="UP000193218"/>
    </source>
</evidence>
<dbReference type="Pfam" id="PF03446">
    <property type="entry name" value="NAD_binding_2"/>
    <property type="match status" value="1"/>
</dbReference>
<dbReference type="InterPro" id="IPR029154">
    <property type="entry name" value="HIBADH-like_NADP-bd"/>
</dbReference>
<evidence type="ECO:0000256" key="1">
    <source>
        <dbReference type="ARBA" id="ARBA00005109"/>
    </source>
</evidence>
<evidence type="ECO:0000256" key="7">
    <source>
        <dbReference type="ARBA" id="ARBA00049197"/>
    </source>
</evidence>
<dbReference type="InterPro" id="IPR013328">
    <property type="entry name" value="6PGD_dom2"/>
</dbReference>
<name>A0A1Y1U828_9TREE</name>
<dbReference type="InterPro" id="IPR006115">
    <property type="entry name" value="6PGDH_NADP-bd"/>
</dbReference>
<dbReference type="Gene3D" id="1.10.1040.10">
    <property type="entry name" value="N-(1-d-carboxylethyl)-l-norvaline Dehydrogenase, domain 2"/>
    <property type="match status" value="1"/>
</dbReference>
<dbReference type="SUPFAM" id="SSF51735">
    <property type="entry name" value="NAD(P)-binding Rossmann-fold domains"/>
    <property type="match status" value="1"/>
</dbReference>
<dbReference type="GO" id="GO:0006574">
    <property type="term" value="P:L-valine catabolic process"/>
    <property type="evidence" value="ECO:0007669"/>
    <property type="project" value="TreeGrafter"/>
</dbReference>
<evidence type="ECO:0000313" key="10">
    <source>
        <dbReference type="EMBL" id="ORX34190.1"/>
    </source>
</evidence>
<evidence type="ECO:0000256" key="4">
    <source>
        <dbReference type="ARBA" id="ARBA00022456"/>
    </source>
</evidence>
<dbReference type="Pfam" id="PF14833">
    <property type="entry name" value="NAD_binding_11"/>
    <property type="match status" value="1"/>
</dbReference>
<evidence type="ECO:0000256" key="2">
    <source>
        <dbReference type="ARBA" id="ARBA00006013"/>
    </source>
</evidence>
<gene>
    <name evidence="10" type="ORF">BD324DRAFT_646940</name>
</gene>
<keyword evidence="4" id="KW-0101">Branched-chain amino acid catabolism</keyword>
<organism evidence="10 11">
    <name type="scientific">Kockovaella imperatae</name>
    <dbReference type="NCBI Taxonomy" id="4999"/>
    <lineage>
        <taxon>Eukaryota</taxon>
        <taxon>Fungi</taxon>
        <taxon>Dikarya</taxon>
        <taxon>Basidiomycota</taxon>
        <taxon>Agaricomycotina</taxon>
        <taxon>Tremellomycetes</taxon>
        <taxon>Tremellales</taxon>
        <taxon>Cuniculitremaceae</taxon>
        <taxon>Kockovaella</taxon>
    </lineage>
</organism>
<evidence type="ECO:0000256" key="3">
    <source>
        <dbReference type="ARBA" id="ARBA00012991"/>
    </source>
</evidence>
<dbReference type="PANTHER" id="PTHR22981:SF7">
    <property type="entry name" value="3-HYDROXYISOBUTYRATE DEHYDROGENASE, MITOCHONDRIAL"/>
    <property type="match status" value="1"/>
</dbReference>
<comment type="catalytic activity">
    <reaction evidence="7">
        <text>3-hydroxy-2-methylpropanoate + NAD(+) = 2-methyl-3-oxopropanoate + NADH + H(+)</text>
        <dbReference type="Rhea" id="RHEA:17681"/>
        <dbReference type="ChEBI" id="CHEBI:11805"/>
        <dbReference type="ChEBI" id="CHEBI:15378"/>
        <dbReference type="ChEBI" id="CHEBI:57540"/>
        <dbReference type="ChEBI" id="CHEBI:57700"/>
        <dbReference type="ChEBI" id="CHEBI:57945"/>
        <dbReference type="EC" id="1.1.1.31"/>
    </reaction>
</comment>
<keyword evidence="5" id="KW-0560">Oxidoreductase</keyword>
<evidence type="ECO:0000259" key="8">
    <source>
        <dbReference type="Pfam" id="PF03446"/>
    </source>
</evidence>
<evidence type="ECO:0000256" key="6">
    <source>
        <dbReference type="ARBA" id="ARBA00023027"/>
    </source>
</evidence>
<comment type="caution">
    <text evidence="10">The sequence shown here is derived from an EMBL/GenBank/DDBJ whole genome shotgun (WGS) entry which is preliminary data.</text>
</comment>
<dbReference type="PANTHER" id="PTHR22981">
    <property type="entry name" value="3-HYDROXYISOBUTYRATE DEHYDROGENASE-RELATED"/>
    <property type="match status" value="1"/>
</dbReference>
<dbReference type="STRING" id="4999.A0A1Y1U828"/>
<dbReference type="EC" id="1.1.1.31" evidence="3"/>
<reference evidence="10 11" key="1">
    <citation type="submission" date="2017-03" db="EMBL/GenBank/DDBJ databases">
        <title>Widespread Adenine N6-methylation of Active Genes in Fungi.</title>
        <authorList>
            <consortium name="DOE Joint Genome Institute"/>
            <person name="Mondo S.J."/>
            <person name="Dannebaum R.O."/>
            <person name="Kuo R.C."/>
            <person name="Louie K.B."/>
            <person name="Bewick A.J."/>
            <person name="Labutti K."/>
            <person name="Haridas S."/>
            <person name="Kuo A."/>
            <person name="Salamov A."/>
            <person name="Ahrendt S.R."/>
            <person name="Lau R."/>
            <person name="Bowen B.P."/>
            <person name="Lipzen A."/>
            <person name="Sullivan W."/>
            <person name="Andreopoulos W.B."/>
            <person name="Clum A."/>
            <person name="Lindquist E."/>
            <person name="Daum C."/>
            <person name="Northen T.R."/>
            <person name="Ramamoorthy G."/>
            <person name="Schmitz R.J."/>
            <person name="Gryganskyi A."/>
            <person name="Culley D."/>
            <person name="Magnuson J."/>
            <person name="James T.Y."/>
            <person name="O'Malley M.A."/>
            <person name="Stajich J.E."/>
            <person name="Spatafora J.W."/>
            <person name="Visel A."/>
            <person name="Grigoriev I.V."/>
        </authorList>
    </citation>
    <scope>NUCLEOTIDE SEQUENCE [LARGE SCALE GENOMIC DNA]</scope>
    <source>
        <strain evidence="10 11">NRRL Y-17943</strain>
    </source>
</reference>
<dbReference type="Gene3D" id="3.40.50.720">
    <property type="entry name" value="NAD(P)-binding Rossmann-like Domain"/>
    <property type="match status" value="1"/>
</dbReference>
<dbReference type="InterPro" id="IPR008927">
    <property type="entry name" value="6-PGluconate_DH-like_C_sf"/>
</dbReference>
<dbReference type="SUPFAM" id="SSF48179">
    <property type="entry name" value="6-phosphogluconate dehydrogenase C-terminal domain-like"/>
    <property type="match status" value="1"/>
</dbReference>
<dbReference type="RefSeq" id="XP_021868468.1">
    <property type="nucleotide sequence ID" value="XM_022017633.1"/>
</dbReference>
<feature type="domain" description="6-phosphogluconate dehydrogenase NADP-binding" evidence="8">
    <location>
        <begin position="15"/>
        <end position="214"/>
    </location>
</feature>
<comment type="pathway">
    <text evidence="1">Amino-acid degradation; L-valine degradation.</text>
</comment>
<sequence>MIPTAVTLSRASTTGWIGLGAMGHHMAINLFTKTHAAHQSSSSGTPSAAPSFVICEQDDARADKFVTDLRNKGGAELAQRVQRAGSGKEVASLASRIMTMLPSTPQVESVYLDPSTGVAAGLPKDEEALHCDADAGASRRPHTILIDGTTLNPTAAMKVAKEIHEKSEGGAVMLDAPVSGGIVAAEAGTLTIMFGSPSPLATALAVPMLQRMAREGGVLPCGANGTGVGVKVCNNLILAINQIALAEGLALGKSLGIDPLLLHNVVNSSSGQSWSSRVNSPLPEVPNSPGSRNYTGGFQSRLMLKDVGLALHAASEYALPTPMTWAARAVYDSVCSEGQGEMAGKDFSVVLEWLRTRQKEAVERG</sequence>
<dbReference type="GO" id="GO:0005739">
    <property type="term" value="C:mitochondrion"/>
    <property type="evidence" value="ECO:0007669"/>
    <property type="project" value="TreeGrafter"/>
</dbReference>
<dbReference type="Proteomes" id="UP000193218">
    <property type="component" value="Unassembled WGS sequence"/>
</dbReference>
<keyword evidence="11" id="KW-1185">Reference proteome</keyword>
<dbReference type="GO" id="GO:0051287">
    <property type="term" value="F:NAD binding"/>
    <property type="evidence" value="ECO:0007669"/>
    <property type="project" value="InterPro"/>
</dbReference>
<comment type="similarity">
    <text evidence="2">Belongs to the HIBADH-related family. 3-hydroxyisobutyrate dehydrogenase subfamily.</text>
</comment>
<dbReference type="InParanoid" id="A0A1Y1U828"/>
<evidence type="ECO:0000256" key="5">
    <source>
        <dbReference type="ARBA" id="ARBA00023002"/>
    </source>
</evidence>
<evidence type="ECO:0000259" key="9">
    <source>
        <dbReference type="Pfam" id="PF14833"/>
    </source>
</evidence>
<feature type="domain" description="3-hydroxyisobutyrate dehydrogenase-like NAD-binding" evidence="9">
    <location>
        <begin position="225"/>
        <end position="351"/>
    </location>
</feature>
<dbReference type="GO" id="GO:0050661">
    <property type="term" value="F:NADP binding"/>
    <property type="evidence" value="ECO:0007669"/>
    <property type="project" value="InterPro"/>
</dbReference>